<name>A0A8X6U7T5_NEPPI</name>
<evidence type="ECO:0000259" key="2">
    <source>
        <dbReference type="SMART" id="SM00322"/>
    </source>
</evidence>
<dbReference type="PROSITE" id="PS50084">
    <property type="entry name" value="KH_TYPE_1"/>
    <property type="match status" value="1"/>
</dbReference>
<dbReference type="InterPro" id="IPR036612">
    <property type="entry name" value="KH_dom_type_1_sf"/>
</dbReference>
<evidence type="ECO:0000256" key="1">
    <source>
        <dbReference type="PROSITE-ProRule" id="PRU00117"/>
    </source>
</evidence>
<dbReference type="GO" id="GO:0010468">
    <property type="term" value="P:regulation of gene expression"/>
    <property type="evidence" value="ECO:0007669"/>
    <property type="project" value="UniProtKB-ARBA"/>
</dbReference>
<gene>
    <name evidence="3" type="primary">HDLBP</name>
    <name evidence="3" type="ORF">NPIL_669211</name>
</gene>
<organism evidence="3 4">
    <name type="scientific">Nephila pilipes</name>
    <name type="common">Giant wood spider</name>
    <name type="synonym">Nephila maculata</name>
    <dbReference type="NCBI Taxonomy" id="299642"/>
    <lineage>
        <taxon>Eukaryota</taxon>
        <taxon>Metazoa</taxon>
        <taxon>Ecdysozoa</taxon>
        <taxon>Arthropoda</taxon>
        <taxon>Chelicerata</taxon>
        <taxon>Arachnida</taxon>
        <taxon>Araneae</taxon>
        <taxon>Araneomorphae</taxon>
        <taxon>Entelegynae</taxon>
        <taxon>Araneoidea</taxon>
        <taxon>Nephilidae</taxon>
        <taxon>Nephila</taxon>
    </lineage>
</organism>
<dbReference type="SUPFAM" id="SSF54791">
    <property type="entry name" value="Eukaryotic type KH-domain (KH-domain type I)"/>
    <property type="match status" value="2"/>
</dbReference>
<proteinExistence type="predicted"/>
<evidence type="ECO:0000313" key="4">
    <source>
        <dbReference type="Proteomes" id="UP000887013"/>
    </source>
</evidence>
<dbReference type="EMBL" id="BMAW01076349">
    <property type="protein sequence ID" value="GFU01141.1"/>
    <property type="molecule type" value="Genomic_DNA"/>
</dbReference>
<dbReference type="Proteomes" id="UP000887013">
    <property type="component" value="Unassembled WGS sequence"/>
</dbReference>
<keyword evidence="1" id="KW-0694">RNA-binding</keyword>
<dbReference type="InterPro" id="IPR004088">
    <property type="entry name" value="KH_dom_type_1"/>
</dbReference>
<evidence type="ECO:0000313" key="3">
    <source>
        <dbReference type="EMBL" id="GFU01141.1"/>
    </source>
</evidence>
<dbReference type="InterPro" id="IPR004087">
    <property type="entry name" value="KH_dom"/>
</dbReference>
<dbReference type="SMART" id="SM00322">
    <property type="entry name" value="KH"/>
    <property type="match status" value="2"/>
</dbReference>
<dbReference type="Gene3D" id="3.30.1370.10">
    <property type="entry name" value="K Homology domain, type 1"/>
    <property type="match status" value="1"/>
</dbReference>
<keyword evidence="4" id="KW-1185">Reference proteome</keyword>
<accession>A0A8X6U7T5</accession>
<dbReference type="AlphaFoldDB" id="A0A8X6U7T5"/>
<feature type="domain" description="K Homology" evidence="2">
    <location>
        <begin position="124"/>
        <end position="192"/>
    </location>
</feature>
<dbReference type="OrthoDB" id="10027144at2759"/>
<protein>
    <submittedName>
        <fullName evidence="3">Vigilin</fullName>
    </submittedName>
</protein>
<sequence>MDSLRQTEFTFGKNGIHLCKKFDDVLKNIANDDSNYVVDISHIVNCEIHEEEQNLVTNYKSHKIKDTKLKITILLNDEIPAAQRSRKLLFLEQKVVKKLIREWLNDGIDKAHHEIQLISDEQIKLAFVRLLIFKMHFPFIFGPFKETIAQIIRETKARINIPPTSVMKDDLTIAGEKEAVAKAKARIQNIYEERKRNCRNVSVEVPENQHKYFIRPWRQTIQEILQEIKGTDCDKVLIHGLKDDVMKARKRLLEISNGKQLVGYTTEIEANPERHKFLMSKNRDSIKKEEVEVAKNELNSLIPELKDTPETTTKIDPKHHCYFVSKRTEVLEQIS</sequence>
<feature type="domain" description="K Homology" evidence="2">
    <location>
        <begin position="197"/>
        <end position="257"/>
    </location>
</feature>
<comment type="caution">
    <text evidence="3">The sequence shown here is derived from an EMBL/GenBank/DDBJ whole genome shotgun (WGS) entry which is preliminary data.</text>
</comment>
<dbReference type="GO" id="GO:0003723">
    <property type="term" value="F:RNA binding"/>
    <property type="evidence" value="ECO:0007669"/>
    <property type="project" value="UniProtKB-UniRule"/>
</dbReference>
<reference evidence="3" key="1">
    <citation type="submission" date="2020-08" db="EMBL/GenBank/DDBJ databases">
        <title>Multicomponent nature underlies the extraordinary mechanical properties of spider dragline silk.</title>
        <authorList>
            <person name="Kono N."/>
            <person name="Nakamura H."/>
            <person name="Mori M."/>
            <person name="Yoshida Y."/>
            <person name="Ohtoshi R."/>
            <person name="Malay A.D."/>
            <person name="Moran D.A.P."/>
            <person name="Tomita M."/>
            <person name="Numata K."/>
            <person name="Arakawa K."/>
        </authorList>
    </citation>
    <scope>NUCLEOTIDE SEQUENCE</scope>
</reference>
<dbReference type="CDD" id="cd22407">
    <property type="entry name" value="KH-I_Vigilin_rpt3"/>
    <property type="match status" value="1"/>
</dbReference>
<dbReference type="Pfam" id="PF00013">
    <property type="entry name" value="KH_1"/>
    <property type="match status" value="1"/>
</dbReference>